<dbReference type="PROSITE" id="PS00054">
    <property type="entry name" value="RIBOSOMAL_S11"/>
    <property type="match status" value="1"/>
</dbReference>
<dbReference type="InterPro" id="IPR018102">
    <property type="entry name" value="Ribosomal_uS11_CS"/>
</dbReference>
<dbReference type="SUPFAM" id="SSF53137">
    <property type="entry name" value="Translational machinery components"/>
    <property type="match status" value="1"/>
</dbReference>
<organism evidence="6 7">
    <name type="scientific">Letharia columbiana</name>
    <dbReference type="NCBI Taxonomy" id="112416"/>
    <lineage>
        <taxon>Eukaryota</taxon>
        <taxon>Fungi</taxon>
        <taxon>Dikarya</taxon>
        <taxon>Ascomycota</taxon>
        <taxon>Pezizomycotina</taxon>
        <taxon>Lecanoromycetes</taxon>
        <taxon>OSLEUM clade</taxon>
        <taxon>Lecanoromycetidae</taxon>
        <taxon>Lecanorales</taxon>
        <taxon>Lecanorineae</taxon>
        <taxon>Parmeliaceae</taxon>
        <taxon>Letharia</taxon>
    </lineage>
</organism>
<dbReference type="GO" id="GO:1990904">
    <property type="term" value="C:ribonucleoprotein complex"/>
    <property type="evidence" value="ECO:0007669"/>
    <property type="project" value="UniProtKB-KW"/>
</dbReference>
<dbReference type="RefSeq" id="XP_037163173.1">
    <property type="nucleotide sequence ID" value="XM_037309876.1"/>
</dbReference>
<dbReference type="NCBIfam" id="NF007176">
    <property type="entry name" value="PRK09607.1"/>
    <property type="match status" value="1"/>
</dbReference>
<protein>
    <recommendedName>
        <fullName evidence="8">40S ribosomal protein S14</fullName>
    </recommendedName>
</protein>
<keyword evidence="7" id="KW-1185">Reference proteome</keyword>
<evidence type="ECO:0000313" key="7">
    <source>
        <dbReference type="Proteomes" id="UP000578531"/>
    </source>
</evidence>
<accession>A0A8H6FS58</accession>
<dbReference type="GO" id="GO:0005840">
    <property type="term" value="C:ribosome"/>
    <property type="evidence" value="ECO:0007669"/>
    <property type="project" value="UniProtKB-KW"/>
</dbReference>
<evidence type="ECO:0000313" key="6">
    <source>
        <dbReference type="EMBL" id="KAF6233764.1"/>
    </source>
</evidence>
<evidence type="ECO:0000256" key="5">
    <source>
        <dbReference type="SAM" id="MobiDB-lite"/>
    </source>
</evidence>
<proteinExistence type="inferred from homology"/>
<comment type="caution">
    <text evidence="6">The sequence shown here is derived from an EMBL/GenBank/DDBJ whole genome shotgun (WGS) entry which is preliminary data.</text>
</comment>
<dbReference type="EMBL" id="JACCJC010000034">
    <property type="protein sequence ID" value="KAF6233764.1"/>
    <property type="molecule type" value="Genomic_DNA"/>
</dbReference>
<dbReference type="Pfam" id="PF00411">
    <property type="entry name" value="Ribosomal_S11"/>
    <property type="match status" value="1"/>
</dbReference>
<dbReference type="GeneID" id="59289632"/>
<reference evidence="6 7" key="1">
    <citation type="journal article" date="2020" name="Genomics">
        <title>Complete, high-quality genomes from long-read metagenomic sequencing of two wolf lichen thalli reveals enigmatic genome architecture.</title>
        <authorList>
            <person name="McKenzie S.K."/>
            <person name="Walston R.F."/>
            <person name="Allen J.L."/>
        </authorList>
    </citation>
    <scope>NUCLEOTIDE SEQUENCE [LARGE SCALE GENOMIC DNA]</scope>
    <source>
        <strain evidence="6">WasteWater2</strain>
    </source>
</reference>
<keyword evidence="3 4" id="KW-0687">Ribonucleoprotein</keyword>
<feature type="region of interest" description="Disordered" evidence="5">
    <location>
        <begin position="177"/>
        <end position="201"/>
    </location>
</feature>
<gene>
    <name evidence="6" type="ORF">HO173_007976</name>
</gene>
<keyword evidence="2 4" id="KW-0689">Ribosomal protein</keyword>
<evidence type="ECO:0000256" key="3">
    <source>
        <dbReference type="ARBA" id="ARBA00023274"/>
    </source>
</evidence>
<evidence type="ECO:0000256" key="2">
    <source>
        <dbReference type="ARBA" id="ARBA00022980"/>
    </source>
</evidence>
<evidence type="ECO:0008006" key="8">
    <source>
        <dbReference type="Google" id="ProtNLM"/>
    </source>
</evidence>
<dbReference type="Proteomes" id="UP000578531">
    <property type="component" value="Unassembled WGS sequence"/>
</dbReference>
<sequence length="201" mass="21896">MFGLTVRLSSLEKRNAAAAQYAKFYNSTELLLLHTNVCHLRNQSIRNSFNMPPKKKVERAATENISLGPQVREGELVFGVARIFASFNDTFVHVTDLSGRETISRVTGGMKVKADRDESSPYAAMLAAQDVATRCKELGINALHIKIRATGGNGTKTPGPGAQSALRALARSGMKIGRIEDVTPTPSDSTRRKGGRRGRRL</sequence>
<dbReference type="InterPro" id="IPR036967">
    <property type="entry name" value="Ribosomal_uS11_sf"/>
</dbReference>
<dbReference type="Gene3D" id="3.30.420.80">
    <property type="entry name" value="Ribosomal protein S11"/>
    <property type="match status" value="1"/>
</dbReference>
<dbReference type="GO" id="GO:0003735">
    <property type="term" value="F:structural constituent of ribosome"/>
    <property type="evidence" value="ECO:0007669"/>
    <property type="project" value="InterPro"/>
</dbReference>
<evidence type="ECO:0000256" key="1">
    <source>
        <dbReference type="ARBA" id="ARBA00006194"/>
    </source>
</evidence>
<dbReference type="GO" id="GO:0006412">
    <property type="term" value="P:translation"/>
    <property type="evidence" value="ECO:0007669"/>
    <property type="project" value="InterPro"/>
</dbReference>
<evidence type="ECO:0000256" key="4">
    <source>
        <dbReference type="RuleBase" id="RU003629"/>
    </source>
</evidence>
<dbReference type="HAMAP" id="MF_01310">
    <property type="entry name" value="Ribosomal_uS11"/>
    <property type="match status" value="1"/>
</dbReference>
<comment type="similarity">
    <text evidence="1 4">Belongs to the universal ribosomal protein uS11 family.</text>
</comment>
<feature type="compositionally biased region" description="Basic residues" evidence="5">
    <location>
        <begin position="192"/>
        <end position="201"/>
    </location>
</feature>
<dbReference type="InterPro" id="IPR001971">
    <property type="entry name" value="Ribosomal_uS11"/>
</dbReference>
<dbReference type="OrthoDB" id="1677536at2759"/>
<dbReference type="AlphaFoldDB" id="A0A8H6FS58"/>
<dbReference type="PANTHER" id="PTHR11759">
    <property type="entry name" value="40S RIBOSOMAL PROTEIN S14/30S RIBOSOMAL PROTEIN S11"/>
    <property type="match status" value="1"/>
</dbReference>
<dbReference type="FunFam" id="3.30.420.80:FF:000002">
    <property type="entry name" value="40S ribosomal protein S14"/>
    <property type="match status" value="1"/>
</dbReference>
<name>A0A8H6FS58_9LECA</name>